<accession>A0ABZ2Y8I3</accession>
<reference evidence="4 5" key="1">
    <citation type="submission" date="2023-03" db="EMBL/GenBank/DDBJ databases">
        <title>Novel Species.</title>
        <authorList>
            <person name="Ma S."/>
        </authorList>
    </citation>
    <scope>NUCLEOTIDE SEQUENCE [LARGE SCALE GENOMIC DNA]</scope>
    <source>
        <strain evidence="4 5">LIND6LT2</strain>
    </source>
</reference>
<dbReference type="Proteomes" id="UP001486565">
    <property type="component" value="Chromosome"/>
</dbReference>
<keyword evidence="5" id="KW-1185">Reference proteome</keyword>
<evidence type="ECO:0000256" key="2">
    <source>
        <dbReference type="ARBA" id="ARBA00022448"/>
    </source>
</evidence>
<evidence type="ECO:0000313" key="4">
    <source>
        <dbReference type="EMBL" id="WZL71235.1"/>
    </source>
</evidence>
<evidence type="ECO:0000256" key="3">
    <source>
        <dbReference type="SAM" id="SignalP"/>
    </source>
</evidence>
<evidence type="ECO:0000256" key="1">
    <source>
        <dbReference type="ARBA" id="ARBA00008520"/>
    </source>
</evidence>
<dbReference type="SUPFAM" id="SSF53850">
    <property type="entry name" value="Periplasmic binding protein-like II"/>
    <property type="match status" value="1"/>
</dbReference>
<dbReference type="PANTHER" id="PTHR43649:SF29">
    <property type="entry name" value="OSMOPROTECTIVE COMPOUNDS-BINDING PROTEIN GGTB"/>
    <property type="match status" value="1"/>
</dbReference>
<protein>
    <submittedName>
        <fullName evidence="4">Extracellular solute-binding protein</fullName>
    </submittedName>
</protein>
<dbReference type="EMBL" id="CP121687">
    <property type="protein sequence ID" value="WZL71235.1"/>
    <property type="molecule type" value="Genomic_DNA"/>
</dbReference>
<dbReference type="PANTHER" id="PTHR43649">
    <property type="entry name" value="ARABINOSE-BINDING PROTEIN-RELATED"/>
    <property type="match status" value="1"/>
</dbReference>
<organism evidence="4 5">
    <name type="scientific">Defluviitalea saccharophila</name>
    <dbReference type="NCBI Taxonomy" id="879970"/>
    <lineage>
        <taxon>Bacteria</taxon>
        <taxon>Bacillati</taxon>
        <taxon>Bacillota</taxon>
        <taxon>Clostridia</taxon>
        <taxon>Lachnospirales</taxon>
        <taxon>Defluviitaleaceae</taxon>
        <taxon>Defluviitalea</taxon>
    </lineage>
</organism>
<keyword evidence="3" id="KW-0732">Signal</keyword>
<dbReference type="Gene3D" id="3.40.190.10">
    <property type="entry name" value="Periplasmic binding protein-like II"/>
    <property type="match status" value="2"/>
</dbReference>
<dbReference type="Pfam" id="PF01547">
    <property type="entry name" value="SBP_bac_1"/>
    <property type="match status" value="1"/>
</dbReference>
<gene>
    <name evidence="4" type="ORF">QBE51_06920</name>
</gene>
<sequence length="430" mass="46405">MKKKILSLLLCMMMVASLAVGCGTKTENTQTNETSNGSNGEVTLTLWSIATESDAFHPAYTKAIADFEAANPGVKIVHETFENQSYKTKIKSAVAANELPDIFYTWGGGFSKPFVESGKVLALDDYFTEYKDELPEAALTNVKFDGKLYGSTYTTPLSAIFYNKKMFEENGVKVPTNWDEFIAACKTFKEKGITPIGISAKDAWVIAMTHDNLVLKSAGPEKVAAALTKSGQTYNDPDFIAASAKLRELIDMGAYSEGSAGLSNDEASAMFYNGDVAMFITGSWMAGSLQTDPENPEDFDVFPFPAVGGNGKATDFMGGATDSFMVNASTPNPDIAAKAAFELARSISKYAYLDGAGVAAWKVDYDDSSVNPITKKIAGFASEATSFTIWYDTLMEAEDAGEYLALLQELYMGNISPEDFAAAMANQLEQ</sequence>
<keyword evidence="2" id="KW-0813">Transport</keyword>
<name>A0ABZ2Y8I3_9FIRM</name>
<proteinExistence type="inferred from homology"/>
<feature type="chain" id="PRO_5047275344" evidence="3">
    <location>
        <begin position="20"/>
        <end position="430"/>
    </location>
</feature>
<feature type="signal peptide" evidence="3">
    <location>
        <begin position="1"/>
        <end position="19"/>
    </location>
</feature>
<dbReference type="PROSITE" id="PS51257">
    <property type="entry name" value="PROKAR_LIPOPROTEIN"/>
    <property type="match status" value="1"/>
</dbReference>
<dbReference type="RefSeq" id="WP_341878199.1">
    <property type="nucleotide sequence ID" value="NZ_CP121687.1"/>
</dbReference>
<evidence type="ECO:0000313" key="5">
    <source>
        <dbReference type="Proteomes" id="UP001486565"/>
    </source>
</evidence>
<comment type="similarity">
    <text evidence="1">Belongs to the bacterial solute-binding protein 1 family.</text>
</comment>
<dbReference type="InterPro" id="IPR006059">
    <property type="entry name" value="SBP"/>
</dbReference>
<dbReference type="InterPro" id="IPR050490">
    <property type="entry name" value="Bact_solute-bd_prot1"/>
</dbReference>